<gene>
    <name evidence="3" type="ORF">MED217_14315</name>
</gene>
<dbReference type="OrthoDB" id="636258at2"/>
<dbReference type="Pfam" id="PF12833">
    <property type="entry name" value="HTH_18"/>
    <property type="match status" value="1"/>
</dbReference>
<protein>
    <submittedName>
        <fullName evidence="3">Putative transcriptional regulator</fullName>
    </submittedName>
</protein>
<feature type="domain" description="HTH araC/xylS-type" evidence="2">
    <location>
        <begin position="178"/>
        <end position="278"/>
    </location>
</feature>
<evidence type="ECO:0000313" key="3">
    <source>
        <dbReference type="EMBL" id="EAQ50724.1"/>
    </source>
</evidence>
<dbReference type="SMART" id="SM00342">
    <property type="entry name" value="HTH_ARAC"/>
    <property type="match status" value="1"/>
</dbReference>
<dbReference type="InterPro" id="IPR018060">
    <property type="entry name" value="HTH_AraC"/>
</dbReference>
<keyword evidence="4" id="KW-1185">Reference proteome</keyword>
<accession>A3XGM5</accession>
<dbReference type="STRING" id="398720.MED217_14315"/>
<dbReference type="InterPro" id="IPR037923">
    <property type="entry name" value="HTH-like"/>
</dbReference>
<dbReference type="PANTHER" id="PTHR43280:SF34">
    <property type="entry name" value="ARAC-FAMILY TRANSCRIPTIONAL REGULATOR"/>
    <property type="match status" value="1"/>
</dbReference>
<dbReference type="eggNOG" id="COG2207">
    <property type="taxonomic scope" value="Bacteria"/>
</dbReference>
<dbReference type="RefSeq" id="WP_009781216.1">
    <property type="nucleotide sequence ID" value="NZ_CH672395.1"/>
</dbReference>
<keyword evidence="1" id="KW-0238">DNA-binding</keyword>
<dbReference type="Proteomes" id="UP000001601">
    <property type="component" value="Unassembled WGS sequence"/>
</dbReference>
<dbReference type="InterPro" id="IPR014710">
    <property type="entry name" value="RmlC-like_jellyroll"/>
</dbReference>
<dbReference type="EMBL" id="AANC01000001">
    <property type="protein sequence ID" value="EAQ50724.1"/>
    <property type="molecule type" value="Genomic_DNA"/>
</dbReference>
<name>A3XGM5_LEEBM</name>
<sequence>MKRYTQFNRLIVDDFTTDVWEHPLHNHNHYEVIFIRSGSGIHHLNNSLVPYHAGHLYLLGPEDEHEFIIEEPTNFVYFKFTKLYFDTFDGENPAVWNQHIDKLLSKKWSRKRNLLKNKEDINIVDDLFKLIVTEYERNALLSKKLVNHHFKAILLVLNRNGPNCDKKQKRRADSDITEALLEYIELNIYDPKSVSQKEIARYFHYSPNYIGILFKKNIGTSLKKYIQDYRYNLLKQRLKHGHQSTKQLSLDFGFTDESHLHKFVKTQSGKSLISLKKELVPEMIL</sequence>
<evidence type="ECO:0000259" key="2">
    <source>
        <dbReference type="PROSITE" id="PS01124"/>
    </source>
</evidence>
<dbReference type="GO" id="GO:0043565">
    <property type="term" value="F:sequence-specific DNA binding"/>
    <property type="evidence" value="ECO:0007669"/>
    <property type="project" value="InterPro"/>
</dbReference>
<evidence type="ECO:0000256" key="1">
    <source>
        <dbReference type="ARBA" id="ARBA00023125"/>
    </source>
</evidence>
<dbReference type="Gene3D" id="2.60.120.10">
    <property type="entry name" value="Jelly Rolls"/>
    <property type="match status" value="1"/>
</dbReference>
<organism evidence="3 4">
    <name type="scientific">Leeuwenhoekiella blandensis (strain CECT 7118 / CCUG 51940 / KCTC 22103 / MED217)</name>
    <name type="common">Flavobacterium sp. (strain MED217)</name>
    <dbReference type="NCBI Taxonomy" id="398720"/>
    <lineage>
        <taxon>Bacteria</taxon>
        <taxon>Pseudomonadati</taxon>
        <taxon>Bacteroidota</taxon>
        <taxon>Flavobacteriia</taxon>
        <taxon>Flavobacteriales</taxon>
        <taxon>Flavobacteriaceae</taxon>
        <taxon>Leeuwenhoekiella</taxon>
    </lineage>
</organism>
<dbReference type="HOGENOM" id="CLU_000445_88_3_10"/>
<dbReference type="PROSITE" id="PS01124">
    <property type="entry name" value="HTH_ARAC_FAMILY_2"/>
    <property type="match status" value="1"/>
</dbReference>
<comment type="caution">
    <text evidence="3">The sequence shown here is derived from an EMBL/GenBank/DDBJ whole genome shotgun (WGS) entry which is preliminary data.</text>
</comment>
<dbReference type="Gene3D" id="1.10.10.60">
    <property type="entry name" value="Homeodomain-like"/>
    <property type="match status" value="1"/>
</dbReference>
<dbReference type="Pfam" id="PF02311">
    <property type="entry name" value="AraC_binding"/>
    <property type="match status" value="1"/>
</dbReference>
<evidence type="ECO:0000313" key="4">
    <source>
        <dbReference type="Proteomes" id="UP000001601"/>
    </source>
</evidence>
<dbReference type="GO" id="GO:0003700">
    <property type="term" value="F:DNA-binding transcription factor activity"/>
    <property type="evidence" value="ECO:0007669"/>
    <property type="project" value="InterPro"/>
</dbReference>
<dbReference type="InterPro" id="IPR003313">
    <property type="entry name" value="AraC-bd"/>
</dbReference>
<proteinExistence type="predicted"/>
<dbReference type="SUPFAM" id="SSF51215">
    <property type="entry name" value="Regulatory protein AraC"/>
    <property type="match status" value="1"/>
</dbReference>
<reference evidence="3 4" key="1">
    <citation type="journal article" date="2007" name="Nature">
        <title>Light stimulates growth of proteorhodopsin-containing marine Flavobacteria.</title>
        <authorList>
            <person name="Gomez-Consarnau L."/>
            <person name="Gonzalez J.M."/>
            <person name="Coll-Llado M."/>
            <person name="Gourdon P."/>
            <person name="Pascher T."/>
            <person name="Neutze R."/>
            <person name="Pedros-Alio C."/>
            <person name="Pinhassi J."/>
        </authorList>
    </citation>
    <scope>NUCLEOTIDE SEQUENCE [LARGE SCALE GENOMIC DNA]</scope>
    <source>
        <strain evidence="3 4">MED217</strain>
    </source>
</reference>
<dbReference type="PANTHER" id="PTHR43280">
    <property type="entry name" value="ARAC-FAMILY TRANSCRIPTIONAL REGULATOR"/>
    <property type="match status" value="1"/>
</dbReference>
<dbReference type="AlphaFoldDB" id="A3XGM5"/>